<dbReference type="Proteomes" id="UP000323506">
    <property type="component" value="Chromosome A11"/>
</dbReference>
<dbReference type="EMBL" id="CM017698">
    <property type="protein sequence ID" value="TYG96333.1"/>
    <property type="molecule type" value="Genomic_DNA"/>
</dbReference>
<dbReference type="AlphaFoldDB" id="A0A5D2ERX3"/>
<sequence length="51" mass="5774">MRDQNPALASKSHLYFDCSEEDGLRSLSVYGVVMLTWRGRSWGVTRSLPEA</sequence>
<proteinExistence type="predicted"/>
<reference evidence="1 2" key="1">
    <citation type="submission" date="2019-06" db="EMBL/GenBank/DDBJ databases">
        <title>WGS assembly of Gossypium darwinii.</title>
        <authorList>
            <person name="Chen Z.J."/>
            <person name="Sreedasyam A."/>
            <person name="Ando A."/>
            <person name="Song Q."/>
            <person name="De L."/>
            <person name="Hulse-Kemp A."/>
            <person name="Ding M."/>
            <person name="Ye W."/>
            <person name="Kirkbride R."/>
            <person name="Jenkins J."/>
            <person name="Plott C."/>
            <person name="Lovell J."/>
            <person name="Lin Y.-M."/>
            <person name="Vaughn R."/>
            <person name="Liu B."/>
            <person name="Li W."/>
            <person name="Simpson S."/>
            <person name="Scheffler B."/>
            <person name="Saski C."/>
            <person name="Grover C."/>
            <person name="Hu G."/>
            <person name="Conover J."/>
            <person name="Carlson J."/>
            <person name="Shu S."/>
            <person name="Boston L."/>
            <person name="Williams M."/>
            <person name="Peterson D."/>
            <person name="Mcgee K."/>
            <person name="Jones D."/>
            <person name="Wendel J."/>
            <person name="Stelly D."/>
            <person name="Grimwood J."/>
            <person name="Schmutz J."/>
        </authorList>
    </citation>
    <scope>NUCLEOTIDE SEQUENCE [LARGE SCALE GENOMIC DNA]</scope>
    <source>
        <strain evidence="1">1808015.09</strain>
    </source>
</reference>
<organism evidence="1 2">
    <name type="scientific">Gossypium darwinii</name>
    <name type="common">Darwin's cotton</name>
    <name type="synonym">Gossypium barbadense var. darwinii</name>
    <dbReference type="NCBI Taxonomy" id="34276"/>
    <lineage>
        <taxon>Eukaryota</taxon>
        <taxon>Viridiplantae</taxon>
        <taxon>Streptophyta</taxon>
        <taxon>Embryophyta</taxon>
        <taxon>Tracheophyta</taxon>
        <taxon>Spermatophyta</taxon>
        <taxon>Magnoliopsida</taxon>
        <taxon>eudicotyledons</taxon>
        <taxon>Gunneridae</taxon>
        <taxon>Pentapetalae</taxon>
        <taxon>rosids</taxon>
        <taxon>malvids</taxon>
        <taxon>Malvales</taxon>
        <taxon>Malvaceae</taxon>
        <taxon>Malvoideae</taxon>
        <taxon>Gossypium</taxon>
    </lineage>
</organism>
<accession>A0A5D2ERX3</accession>
<keyword evidence="2" id="KW-1185">Reference proteome</keyword>
<protein>
    <submittedName>
        <fullName evidence="1">Uncharacterized protein</fullName>
    </submittedName>
</protein>
<name>A0A5D2ERX3_GOSDA</name>
<evidence type="ECO:0000313" key="2">
    <source>
        <dbReference type="Proteomes" id="UP000323506"/>
    </source>
</evidence>
<gene>
    <name evidence="1" type="ORF">ES288_A11G341900v1</name>
</gene>
<evidence type="ECO:0000313" key="1">
    <source>
        <dbReference type="EMBL" id="TYG96333.1"/>
    </source>
</evidence>